<evidence type="ECO:0000256" key="6">
    <source>
        <dbReference type="ARBA" id="ARBA00023163"/>
    </source>
</evidence>
<sequence>MLTGQYQRSLDSKIRVTLPAPQRKQLGDVVILLRRQDALYGYSPEAYEAWIASLNLNPRNRDDVTALRMLNAAATTVDIDSAGRVALGKIDESDPQAREKLQLDRDVTIVGNGDHFEIWNTNKWNSLFSADDRVATLEDLIFGA</sequence>
<dbReference type="CDD" id="cd16321">
    <property type="entry name" value="MraZ_C"/>
    <property type="match status" value="1"/>
</dbReference>
<dbReference type="EMBL" id="CP097092">
    <property type="protein sequence ID" value="UQF78642.1"/>
    <property type="molecule type" value="Genomic_DNA"/>
</dbReference>
<dbReference type="InterPro" id="IPR007159">
    <property type="entry name" value="SpoVT-AbrB_dom"/>
</dbReference>
<protein>
    <recommendedName>
        <fullName evidence="1 7">Transcriptional regulator MraZ</fullName>
    </recommendedName>
</protein>
<keyword evidence="5 7" id="KW-0238">DNA-binding</keyword>
<dbReference type="InterPro" id="IPR020603">
    <property type="entry name" value="MraZ_dom"/>
</dbReference>
<evidence type="ECO:0000313" key="10">
    <source>
        <dbReference type="EMBL" id="UQF78642.1"/>
    </source>
</evidence>
<dbReference type="Proteomes" id="UP000831562">
    <property type="component" value="Chromosome"/>
</dbReference>
<dbReference type="Proteomes" id="UP000772566">
    <property type="component" value="Unassembled WGS sequence"/>
</dbReference>
<dbReference type="GO" id="GO:2000143">
    <property type="term" value="P:negative regulation of DNA-templated transcription initiation"/>
    <property type="evidence" value="ECO:0007669"/>
    <property type="project" value="TreeGrafter"/>
</dbReference>
<evidence type="ECO:0000256" key="5">
    <source>
        <dbReference type="ARBA" id="ARBA00023125"/>
    </source>
</evidence>
<comment type="subcellular location">
    <subcellularLocation>
        <location evidence="7">Cytoplasm</location>
        <location evidence="7">Nucleoid</location>
    </subcellularLocation>
</comment>
<reference evidence="10" key="2">
    <citation type="submission" date="2022-05" db="EMBL/GenBank/DDBJ databases">
        <title>Using nanopore sequencing to obtain complete genomes from saliva samples.</title>
        <authorList>
            <person name="Baker J.L."/>
        </authorList>
    </citation>
    <scope>NUCLEOTIDE SEQUENCE</scope>
    <source>
        <strain evidence="10">JCVI-JB-Lp32</strain>
    </source>
</reference>
<keyword evidence="6 7" id="KW-0804">Transcription</keyword>
<evidence type="ECO:0000256" key="2">
    <source>
        <dbReference type="ARBA" id="ARBA00022490"/>
    </source>
</evidence>
<accession>A0A930W3B0</accession>
<dbReference type="Pfam" id="PF02381">
    <property type="entry name" value="MraZ"/>
    <property type="match status" value="2"/>
</dbReference>
<dbReference type="GO" id="GO:0000976">
    <property type="term" value="F:transcription cis-regulatory region binding"/>
    <property type="evidence" value="ECO:0007669"/>
    <property type="project" value="TreeGrafter"/>
</dbReference>
<keyword evidence="4 7" id="KW-0805">Transcription regulation</keyword>
<evidence type="ECO:0000313" key="9">
    <source>
        <dbReference type="EMBL" id="MBF4809053.1"/>
    </source>
</evidence>
<name>A0A930W3B0_9ACTN</name>
<dbReference type="GO" id="GO:0005737">
    <property type="term" value="C:cytoplasm"/>
    <property type="evidence" value="ECO:0007669"/>
    <property type="project" value="UniProtKB-UniRule"/>
</dbReference>
<evidence type="ECO:0000256" key="3">
    <source>
        <dbReference type="ARBA" id="ARBA00022737"/>
    </source>
</evidence>
<comment type="similarity">
    <text evidence="7">Belongs to the MraZ family.</text>
</comment>
<dbReference type="GO" id="GO:0009295">
    <property type="term" value="C:nucleoid"/>
    <property type="evidence" value="ECO:0007669"/>
    <property type="project" value="UniProtKB-SubCell"/>
</dbReference>
<proteinExistence type="inferred from homology"/>
<evidence type="ECO:0000313" key="11">
    <source>
        <dbReference type="Proteomes" id="UP000772566"/>
    </source>
</evidence>
<dbReference type="CDD" id="cd16320">
    <property type="entry name" value="MraZ_N"/>
    <property type="match status" value="1"/>
</dbReference>
<dbReference type="Gene3D" id="3.40.1550.20">
    <property type="entry name" value="Transcriptional regulator MraZ domain"/>
    <property type="match status" value="1"/>
</dbReference>
<keyword evidence="2 7" id="KW-0963">Cytoplasm</keyword>
<gene>
    <name evidence="7" type="primary">mraZ</name>
    <name evidence="9" type="ORF">HXK23_02335</name>
    <name evidence="10" type="ORF">M3I19_02885</name>
</gene>
<dbReference type="GO" id="GO:0003700">
    <property type="term" value="F:DNA-binding transcription factor activity"/>
    <property type="evidence" value="ECO:0007669"/>
    <property type="project" value="UniProtKB-UniRule"/>
</dbReference>
<feature type="domain" description="SpoVT-AbrB" evidence="8">
    <location>
        <begin position="74"/>
        <end position="123"/>
    </location>
</feature>
<dbReference type="InterPro" id="IPR038619">
    <property type="entry name" value="MraZ_sf"/>
</dbReference>
<dbReference type="SUPFAM" id="SSF89447">
    <property type="entry name" value="AbrB/MazE/MraZ-like"/>
    <property type="match status" value="1"/>
</dbReference>
<dbReference type="InterPro" id="IPR035642">
    <property type="entry name" value="MraZ_N"/>
</dbReference>
<feature type="domain" description="SpoVT-AbrB" evidence="8">
    <location>
        <begin position="5"/>
        <end position="46"/>
    </location>
</feature>
<dbReference type="HAMAP" id="MF_01008">
    <property type="entry name" value="MraZ"/>
    <property type="match status" value="1"/>
</dbReference>
<dbReference type="InterPro" id="IPR035644">
    <property type="entry name" value="MraZ_C"/>
</dbReference>
<dbReference type="EMBL" id="JABZGT010000095">
    <property type="protein sequence ID" value="MBF4809053.1"/>
    <property type="molecule type" value="Genomic_DNA"/>
</dbReference>
<evidence type="ECO:0000259" key="8">
    <source>
        <dbReference type="PROSITE" id="PS51740"/>
    </source>
</evidence>
<dbReference type="InterPro" id="IPR003444">
    <property type="entry name" value="MraZ"/>
</dbReference>
<keyword evidence="3" id="KW-0677">Repeat</keyword>
<dbReference type="PANTHER" id="PTHR34701:SF1">
    <property type="entry name" value="TRANSCRIPTIONAL REGULATOR MRAZ"/>
    <property type="match status" value="1"/>
</dbReference>
<comment type="subunit">
    <text evidence="7">Forms oligomers.</text>
</comment>
<dbReference type="PANTHER" id="PTHR34701">
    <property type="entry name" value="TRANSCRIPTIONAL REGULATOR MRAZ"/>
    <property type="match status" value="1"/>
</dbReference>
<evidence type="ECO:0000256" key="1">
    <source>
        <dbReference type="ARBA" id="ARBA00013860"/>
    </source>
</evidence>
<organism evidence="9 11">
    <name type="scientific">Lancefieldella parvula</name>
    <dbReference type="NCBI Taxonomy" id="1382"/>
    <lineage>
        <taxon>Bacteria</taxon>
        <taxon>Bacillati</taxon>
        <taxon>Actinomycetota</taxon>
        <taxon>Coriobacteriia</taxon>
        <taxon>Coriobacteriales</taxon>
        <taxon>Atopobiaceae</taxon>
        <taxon>Lancefieldella</taxon>
    </lineage>
</organism>
<dbReference type="InterPro" id="IPR037914">
    <property type="entry name" value="SpoVT-AbrB_sf"/>
</dbReference>
<dbReference type="PROSITE" id="PS51740">
    <property type="entry name" value="SPOVT_ABRB"/>
    <property type="match status" value="2"/>
</dbReference>
<dbReference type="AlphaFoldDB" id="A0A930W3B0"/>
<evidence type="ECO:0000256" key="4">
    <source>
        <dbReference type="ARBA" id="ARBA00023015"/>
    </source>
</evidence>
<dbReference type="OMA" id="NSAYRHK"/>
<evidence type="ECO:0000256" key="7">
    <source>
        <dbReference type="HAMAP-Rule" id="MF_01008"/>
    </source>
</evidence>
<reference evidence="9" key="1">
    <citation type="submission" date="2020-04" db="EMBL/GenBank/DDBJ databases">
        <title>Deep metagenomics examines the oral microbiome during advanced dental caries in children, revealing novel taxa and co-occurrences with host molecules.</title>
        <authorList>
            <person name="Baker J.L."/>
            <person name="Morton J.T."/>
            <person name="Dinis M."/>
            <person name="Alvarez R."/>
            <person name="Tran N.C."/>
            <person name="Knight R."/>
            <person name="Edlund A."/>
        </authorList>
    </citation>
    <scope>NUCLEOTIDE SEQUENCE</scope>
    <source>
        <strain evidence="9">JCVI_22A_bin.2</strain>
    </source>
</reference>